<keyword evidence="2" id="KW-1185">Reference proteome</keyword>
<dbReference type="InterPro" id="IPR029032">
    <property type="entry name" value="AhpD-like"/>
</dbReference>
<dbReference type="SUPFAM" id="SSF69118">
    <property type="entry name" value="AhpD-like"/>
    <property type="match status" value="1"/>
</dbReference>
<sequence length="243" mass="26385">MRTTSGTAAMTNLERLAEVDPVFAQMVGATAGHVRAIPELTQREKTFLCVVADVCQPSLGFAFEAHVRTGLAHGVSTSDVRALLRFISYDCGYHAATEGFERLAEFEARHGIARTETEPLADDLIATGPGAAPSPLPDVVRDQVRALDGHFLEHFDLQSRMRSGHGPGTLSERERGFASLSVDVHYQTLEETFHAHVGRALRGGASRADVRAALRFNAQFGVTRAWHGWKALNAYFAELDAAG</sequence>
<proteinExistence type="predicted"/>
<evidence type="ECO:0000313" key="2">
    <source>
        <dbReference type="Proteomes" id="UP001611450"/>
    </source>
</evidence>
<dbReference type="EMBL" id="JBIRXV010000005">
    <property type="protein sequence ID" value="MFI2323545.1"/>
    <property type="molecule type" value="Genomic_DNA"/>
</dbReference>
<accession>A0ABW7WL17</accession>
<dbReference type="Proteomes" id="UP001611450">
    <property type="component" value="Unassembled WGS sequence"/>
</dbReference>
<dbReference type="Gene3D" id="1.20.1290.10">
    <property type="entry name" value="AhpD-like"/>
    <property type="match status" value="1"/>
</dbReference>
<name>A0ABW7WL17_9NOCA</name>
<evidence type="ECO:0000313" key="1">
    <source>
        <dbReference type="EMBL" id="MFI2323545.1"/>
    </source>
</evidence>
<protein>
    <submittedName>
        <fullName evidence="1">Carboxymuconolactone decarboxylase family protein</fullName>
    </submittedName>
</protein>
<dbReference type="RefSeq" id="WP_396948092.1">
    <property type="nucleotide sequence ID" value="NZ_JBIRXV010000005.1"/>
</dbReference>
<comment type="caution">
    <text evidence="1">The sequence shown here is derived from an EMBL/GenBank/DDBJ whole genome shotgun (WGS) entry which is preliminary data.</text>
</comment>
<gene>
    <name evidence="1" type="ORF">ACH47G_23950</name>
</gene>
<reference evidence="1 2" key="1">
    <citation type="submission" date="2024-10" db="EMBL/GenBank/DDBJ databases">
        <title>The Natural Products Discovery Center: Release of the First 8490 Sequenced Strains for Exploring Actinobacteria Biosynthetic Diversity.</title>
        <authorList>
            <person name="Kalkreuter E."/>
            <person name="Kautsar S.A."/>
            <person name="Yang D."/>
            <person name="Bader C.D."/>
            <person name="Teijaro C.N."/>
            <person name="Fluegel L."/>
            <person name="Davis C.M."/>
            <person name="Simpson J.R."/>
            <person name="Lauterbach L."/>
            <person name="Steele A.D."/>
            <person name="Gui C."/>
            <person name="Meng S."/>
            <person name="Li G."/>
            <person name="Viehrig K."/>
            <person name="Ye F."/>
            <person name="Su P."/>
            <person name="Kiefer A.F."/>
            <person name="Nichols A."/>
            <person name="Cepeda A.J."/>
            <person name="Yan W."/>
            <person name="Fan B."/>
            <person name="Jiang Y."/>
            <person name="Adhikari A."/>
            <person name="Zheng C.-J."/>
            <person name="Schuster L."/>
            <person name="Cowan T.M."/>
            <person name="Smanski M.J."/>
            <person name="Chevrette M.G."/>
            <person name="De Carvalho L.P.S."/>
            <person name="Shen B."/>
        </authorList>
    </citation>
    <scope>NUCLEOTIDE SEQUENCE [LARGE SCALE GENOMIC DNA]</scope>
    <source>
        <strain evidence="1 2">NPDC019626</strain>
    </source>
</reference>
<organism evidence="1 2">
    <name type="scientific">Nocardia beijingensis</name>
    <dbReference type="NCBI Taxonomy" id="95162"/>
    <lineage>
        <taxon>Bacteria</taxon>
        <taxon>Bacillati</taxon>
        <taxon>Actinomycetota</taxon>
        <taxon>Actinomycetes</taxon>
        <taxon>Mycobacteriales</taxon>
        <taxon>Nocardiaceae</taxon>
        <taxon>Nocardia</taxon>
    </lineage>
</organism>